<accession>A0A1H8ZAH7</accession>
<dbReference type="RefSeq" id="WP_092494634.1">
    <property type="nucleotide sequence ID" value="NZ_FOFG01000001.1"/>
</dbReference>
<keyword evidence="1" id="KW-1133">Transmembrane helix</keyword>
<name>A0A1H8ZAH7_9HYPH</name>
<dbReference type="AlphaFoldDB" id="A0A1H8ZAH7"/>
<dbReference type="InterPro" id="IPR009937">
    <property type="entry name" value="Phage_holin_3_6"/>
</dbReference>
<evidence type="ECO:0000256" key="1">
    <source>
        <dbReference type="SAM" id="Phobius"/>
    </source>
</evidence>
<dbReference type="Proteomes" id="UP000199647">
    <property type="component" value="Unassembled WGS sequence"/>
</dbReference>
<dbReference type="STRING" id="1855383.SAMN05216548_10193"/>
<protein>
    <submittedName>
        <fullName evidence="2">Putative Holin-X, holin superfamily III</fullName>
    </submittedName>
</protein>
<evidence type="ECO:0000313" key="2">
    <source>
        <dbReference type="EMBL" id="SEP61440.1"/>
    </source>
</evidence>
<gene>
    <name evidence="2" type="ORF">SAMN05216548_10193</name>
</gene>
<sequence>MFNLLRTVGLAYAVANLKERLKTLAIKGVLAVVALIVLLYALLFLLVCAFAALSHWVGPIGAAAIVAAVLIVIAVILVVVAMKMGASPGGSSSKTQAAAAMPTDQILNAARSGYERINNVARRSRSRAPWKNPIYQLAGAALLTGVIVGRRRK</sequence>
<proteinExistence type="predicted"/>
<keyword evidence="1" id="KW-0812">Transmembrane</keyword>
<organism evidence="2 3">
    <name type="scientific">Faunimonas pinastri</name>
    <dbReference type="NCBI Taxonomy" id="1855383"/>
    <lineage>
        <taxon>Bacteria</taxon>
        <taxon>Pseudomonadati</taxon>
        <taxon>Pseudomonadota</taxon>
        <taxon>Alphaproteobacteria</taxon>
        <taxon>Hyphomicrobiales</taxon>
        <taxon>Afifellaceae</taxon>
        <taxon>Faunimonas</taxon>
    </lineage>
</organism>
<dbReference type="Pfam" id="PF07332">
    <property type="entry name" value="Phage_holin_3_6"/>
    <property type="match status" value="1"/>
</dbReference>
<keyword evidence="3" id="KW-1185">Reference proteome</keyword>
<keyword evidence="1" id="KW-0472">Membrane</keyword>
<dbReference type="EMBL" id="FOFG01000001">
    <property type="protein sequence ID" value="SEP61440.1"/>
    <property type="molecule type" value="Genomic_DNA"/>
</dbReference>
<evidence type="ECO:0000313" key="3">
    <source>
        <dbReference type="Proteomes" id="UP000199647"/>
    </source>
</evidence>
<reference evidence="2 3" key="1">
    <citation type="submission" date="2016-10" db="EMBL/GenBank/DDBJ databases">
        <authorList>
            <person name="de Groot N.N."/>
        </authorList>
    </citation>
    <scope>NUCLEOTIDE SEQUENCE [LARGE SCALE GENOMIC DNA]</scope>
    <source>
        <strain evidence="2 3">A52C2</strain>
    </source>
</reference>
<feature type="transmembrane region" description="Helical" evidence="1">
    <location>
        <begin position="28"/>
        <end position="54"/>
    </location>
</feature>
<feature type="transmembrane region" description="Helical" evidence="1">
    <location>
        <begin position="60"/>
        <end position="82"/>
    </location>
</feature>